<dbReference type="CDD" id="cd16922">
    <property type="entry name" value="HATPase_EvgS-ArcB-TorS-like"/>
    <property type="match status" value="1"/>
</dbReference>
<dbReference type="InterPro" id="IPR036097">
    <property type="entry name" value="HisK_dim/P_sf"/>
</dbReference>
<evidence type="ECO:0000259" key="12">
    <source>
        <dbReference type="PROSITE" id="PS50112"/>
    </source>
</evidence>
<evidence type="ECO:0000256" key="1">
    <source>
        <dbReference type="ARBA" id="ARBA00000085"/>
    </source>
</evidence>
<dbReference type="SUPFAM" id="SSF47384">
    <property type="entry name" value="Homodimeric domain of signal transducing histidine kinase"/>
    <property type="match status" value="1"/>
</dbReference>
<dbReference type="PANTHER" id="PTHR45339">
    <property type="entry name" value="HYBRID SIGNAL TRANSDUCTION HISTIDINE KINASE J"/>
    <property type="match status" value="1"/>
</dbReference>
<dbReference type="Proteomes" id="UP000070186">
    <property type="component" value="Unassembled WGS sequence"/>
</dbReference>
<feature type="domain" description="Response regulatory" evidence="11">
    <location>
        <begin position="840"/>
        <end position="956"/>
    </location>
</feature>
<evidence type="ECO:0000313" key="15">
    <source>
        <dbReference type="Proteomes" id="UP000070186"/>
    </source>
</evidence>
<accession>A0A133XMW8</accession>
<gene>
    <name evidence="14" type="ORF">AT959_00905</name>
</gene>
<dbReference type="NCBIfam" id="TIGR00229">
    <property type="entry name" value="sensory_box"/>
    <property type="match status" value="2"/>
</dbReference>
<feature type="modified residue" description="4-aspartylphosphate" evidence="7">
    <location>
        <position position="889"/>
    </location>
</feature>
<dbReference type="Pfam" id="PF08447">
    <property type="entry name" value="PAS_3"/>
    <property type="match status" value="1"/>
</dbReference>
<dbReference type="PRINTS" id="PR00344">
    <property type="entry name" value="BCTRLSENSOR"/>
</dbReference>
<dbReference type="Pfam" id="PF00497">
    <property type="entry name" value="SBP_bac_3"/>
    <property type="match status" value="1"/>
</dbReference>
<keyword evidence="8" id="KW-0175">Coiled coil</keyword>
<sequence length="959" mass="105480">MRLVLHILCRICLVACGVLGGVAEAGTDQPAPVVRVGIYANAPKIFVDTAGKPAGILVDLLNRIAEPAGWQLDYVPCAWQACLDALQAGQIDLMPDVAYSPQRDQLFDFHATPSLHSWSQIYSRSNMPIASAFDLAGKRVAMLSGSVQEKFFIDMMTGFGLHVEVVPASSLEEAFALVAAGQADVAVANNLFGEYNAPTYSLSATPIVFQPARLFYVTAEGRNPELLAAIDRQLQAWQSDPDSEYARILKKWQGTREVVLVPPRVWQALGLLSLFLVLMSGAVFFLRWQVKEKVRRLEAEQGKVMAMLDAIPDLLFELGLDGRYLDYHSPRLDLLARSPVDMIGKKVSDVLPPAAAEVVMAAVRKADADGFAEGFQFELSLPQGTRWFELSLSRKPGAPGEMPHFVVLSRDITERKEADAALRASIARLARVLEGANQGFWDWNLETNVFTVSPRFETMLGYAPGEMDLAPENWAAYVHPDDLAVAHASIQRHLHGETTHHEAELRCREKSGDWHWVLTRGRIVERDADGRALIMSGTHSDIAGRKRAEAELERHRNHLSELVEQKTQELSVAKEAAEAASRAKSTFVANMSHELRTPMNAISGMAELALRRATDERQKAQLLKVIQATRHLLAVINDILDISKIEAGYLRLESIGFKLGQVLENLSSLVDAKIAEKGLALRIELAPELADLPLQGDPLRLGQILLNLTGNAIKFTESGSISLRLALLERNAQDVLVRCEIRDTGIGISGEDQQRLFTAFEQADGSMTRKYGGTGLGLAISKRLVLMMGGEIGVDSLPGVGSCFWFTARLGRAAVAETAAFGGVAGSAEEQLKTRYPGAWILLVEDEPINQEVSRELLKEVGARVDLAADGRQALELAQRNDYDLILMDMQMPNMNGIEATQAIRQLPERARVPILAMTANAFDEDRQRCLAAGMNDHIGKPVDPDLLFERLLKWLAPR</sequence>
<dbReference type="EMBL" id="LODL01000005">
    <property type="protein sequence ID" value="KXB32293.1"/>
    <property type="molecule type" value="Genomic_DNA"/>
</dbReference>
<dbReference type="SUPFAM" id="SSF55785">
    <property type="entry name" value="PYP-like sensor domain (PAS domain)"/>
    <property type="match status" value="2"/>
</dbReference>
<dbReference type="InterPro" id="IPR003594">
    <property type="entry name" value="HATPase_dom"/>
</dbReference>
<dbReference type="InterPro" id="IPR013656">
    <property type="entry name" value="PAS_4"/>
</dbReference>
<dbReference type="RefSeq" id="WP_066879561.1">
    <property type="nucleotide sequence ID" value="NZ_LODL01000005.1"/>
</dbReference>
<evidence type="ECO:0000256" key="9">
    <source>
        <dbReference type="SAM" id="SignalP"/>
    </source>
</evidence>
<dbReference type="PROSITE" id="PS50112">
    <property type="entry name" value="PAS"/>
    <property type="match status" value="2"/>
</dbReference>
<dbReference type="InterPro" id="IPR036890">
    <property type="entry name" value="HATPase_C_sf"/>
</dbReference>
<feature type="signal peptide" evidence="9">
    <location>
        <begin position="1"/>
        <end position="25"/>
    </location>
</feature>
<evidence type="ECO:0000259" key="13">
    <source>
        <dbReference type="PROSITE" id="PS50113"/>
    </source>
</evidence>
<dbReference type="SUPFAM" id="SSF55874">
    <property type="entry name" value="ATPase domain of HSP90 chaperone/DNA topoisomerase II/histidine kinase"/>
    <property type="match status" value="1"/>
</dbReference>
<dbReference type="SMART" id="SM00387">
    <property type="entry name" value="HATPase_c"/>
    <property type="match status" value="1"/>
</dbReference>
<feature type="coiled-coil region" evidence="8">
    <location>
        <begin position="545"/>
        <end position="583"/>
    </location>
</feature>
<dbReference type="SUPFAM" id="SSF52172">
    <property type="entry name" value="CheY-like"/>
    <property type="match status" value="1"/>
</dbReference>
<feature type="chain" id="PRO_5007459880" description="Virulence sensor protein BvgS" evidence="9">
    <location>
        <begin position="26"/>
        <end position="959"/>
    </location>
</feature>
<comment type="caution">
    <text evidence="14">The sequence shown here is derived from an EMBL/GenBank/DDBJ whole genome shotgun (WGS) entry which is preliminary data.</text>
</comment>
<dbReference type="CDD" id="cd00082">
    <property type="entry name" value="HisKA"/>
    <property type="match status" value="1"/>
</dbReference>
<dbReference type="InterPro" id="IPR001638">
    <property type="entry name" value="Solute-binding_3/MltF_N"/>
</dbReference>
<evidence type="ECO:0000256" key="4">
    <source>
        <dbReference type="ARBA" id="ARBA00023012"/>
    </source>
</evidence>
<dbReference type="CDD" id="cd00130">
    <property type="entry name" value="PAS"/>
    <property type="match status" value="2"/>
</dbReference>
<dbReference type="PROSITE" id="PS50110">
    <property type="entry name" value="RESPONSE_REGULATORY"/>
    <property type="match status" value="1"/>
</dbReference>
<dbReference type="InterPro" id="IPR013655">
    <property type="entry name" value="PAS_fold_3"/>
</dbReference>
<feature type="domain" description="PAC" evidence="13">
    <location>
        <begin position="501"/>
        <end position="554"/>
    </location>
</feature>
<comment type="function">
    <text evidence="5">Member of the two-component regulatory system BvgS/BvgA. Phosphorylates BvgA via a four-step phosphorelay in response to environmental signals.</text>
</comment>
<protein>
    <recommendedName>
        <fullName evidence="6">Virulence sensor protein BvgS</fullName>
        <ecNumber evidence="2">2.7.13.3</ecNumber>
    </recommendedName>
</protein>
<reference evidence="14 15" key="1">
    <citation type="submission" date="2015-12" db="EMBL/GenBank/DDBJ databases">
        <title>Nitrous oxide reduction kinetics distinguish bacteria harboring typical versus atypical NosZ.</title>
        <authorList>
            <person name="Yoon S."/>
            <person name="Nissen S."/>
            <person name="Park D."/>
            <person name="Sanford R.A."/>
            <person name="Loeffler F.E."/>
        </authorList>
    </citation>
    <scope>NUCLEOTIDE SEQUENCE [LARGE SCALE GENOMIC DNA]</scope>
    <source>
        <strain evidence="14 15">ATCC BAA-841</strain>
    </source>
</reference>
<organism evidence="14 15">
    <name type="scientific">Dechloromonas denitrificans</name>
    <dbReference type="NCBI Taxonomy" id="281362"/>
    <lineage>
        <taxon>Bacteria</taxon>
        <taxon>Pseudomonadati</taxon>
        <taxon>Pseudomonadota</taxon>
        <taxon>Betaproteobacteria</taxon>
        <taxon>Rhodocyclales</taxon>
        <taxon>Azonexaceae</taxon>
        <taxon>Dechloromonas</taxon>
    </lineage>
</organism>
<feature type="domain" description="PAS" evidence="12">
    <location>
        <begin position="425"/>
        <end position="497"/>
    </location>
</feature>
<evidence type="ECO:0000259" key="11">
    <source>
        <dbReference type="PROSITE" id="PS50110"/>
    </source>
</evidence>
<proteinExistence type="predicted"/>
<dbReference type="Gene3D" id="3.40.50.2300">
    <property type="match status" value="1"/>
</dbReference>
<keyword evidence="9" id="KW-0732">Signal</keyword>
<evidence type="ECO:0000256" key="5">
    <source>
        <dbReference type="ARBA" id="ARBA00058004"/>
    </source>
</evidence>
<dbReference type="SMART" id="SM00448">
    <property type="entry name" value="REC"/>
    <property type="match status" value="1"/>
</dbReference>
<dbReference type="SMART" id="SM00086">
    <property type="entry name" value="PAC"/>
    <property type="match status" value="2"/>
</dbReference>
<feature type="domain" description="PAS" evidence="12">
    <location>
        <begin position="300"/>
        <end position="370"/>
    </location>
</feature>
<dbReference type="InterPro" id="IPR000700">
    <property type="entry name" value="PAS-assoc_C"/>
</dbReference>
<evidence type="ECO:0000256" key="6">
    <source>
        <dbReference type="ARBA" id="ARBA00070152"/>
    </source>
</evidence>
<dbReference type="Pfam" id="PF02518">
    <property type="entry name" value="HATPase_c"/>
    <property type="match status" value="1"/>
</dbReference>
<keyword evidence="3 7" id="KW-0597">Phosphoprotein</keyword>
<dbReference type="InterPro" id="IPR001789">
    <property type="entry name" value="Sig_transdc_resp-reg_receiver"/>
</dbReference>
<evidence type="ECO:0000256" key="2">
    <source>
        <dbReference type="ARBA" id="ARBA00012438"/>
    </source>
</evidence>
<dbReference type="AlphaFoldDB" id="A0A133XMW8"/>
<dbReference type="Gene3D" id="1.10.287.130">
    <property type="match status" value="1"/>
</dbReference>
<dbReference type="InterPro" id="IPR003661">
    <property type="entry name" value="HisK_dim/P_dom"/>
</dbReference>
<dbReference type="SMART" id="SM00388">
    <property type="entry name" value="HisKA"/>
    <property type="match status" value="1"/>
</dbReference>
<dbReference type="PROSITE" id="PS50109">
    <property type="entry name" value="HIS_KIN"/>
    <property type="match status" value="1"/>
</dbReference>
<dbReference type="FunFam" id="3.30.565.10:FF:000010">
    <property type="entry name" value="Sensor histidine kinase RcsC"/>
    <property type="match status" value="1"/>
</dbReference>
<dbReference type="GO" id="GO:0000155">
    <property type="term" value="F:phosphorelay sensor kinase activity"/>
    <property type="evidence" value="ECO:0007669"/>
    <property type="project" value="InterPro"/>
</dbReference>
<dbReference type="InterPro" id="IPR000014">
    <property type="entry name" value="PAS"/>
</dbReference>
<evidence type="ECO:0000256" key="8">
    <source>
        <dbReference type="SAM" id="Coils"/>
    </source>
</evidence>
<dbReference type="Gene3D" id="3.30.450.20">
    <property type="entry name" value="PAS domain"/>
    <property type="match status" value="2"/>
</dbReference>
<dbReference type="Gene3D" id="3.40.190.10">
    <property type="entry name" value="Periplasmic binding protein-like II"/>
    <property type="match status" value="2"/>
</dbReference>
<dbReference type="SMART" id="SM00091">
    <property type="entry name" value="PAS"/>
    <property type="match status" value="2"/>
</dbReference>
<dbReference type="Pfam" id="PF08448">
    <property type="entry name" value="PAS_4"/>
    <property type="match status" value="1"/>
</dbReference>
<evidence type="ECO:0000256" key="7">
    <source>
        <dbReference type="PROSITE-ProRule" id="PRU00169"/>
    </source>
</evidence>
<keyword evidence="15" id="KW-1185">Reference proteome</keyword>
<dbReference type="SMART" id="SM00062">
    <property type="entry name" value="PBPb"/>
    <property type="match status" value="1"/>
</dbReference>
<feature type="domain" description="Histidine kinase" evidence="10">
    <location>
        <begin position="590"/>
        <end position="812"/>
    </location>
</feature>
<keyword evidence="4" id="KW-0902">Two-component regulatory system</keyword>
<dbReference type="InterPro" id="IPR005467">
    <property type="entry name" value="His_kinase_dom"/>
</dbReference>
<dbReference type="InterPro" id="IPR001610">
    <property type="entry name" value="PAC"/>
</dbReference>
<feature type="domain" description="PAC" evidence="13">
    <location>
        <begin position="373"/>
        <end position="424"/>
    </location>
</feature>
<dbReference type="EC" id="2.7.13.3" evidence="2"/>
<dbReference type="Pfam" id="PF00512">
    <property type="entry name" value="HisKA"/>
    <property type="match status" value="1"/>
</dbReference>
<dbReference type="Pfam" id="PF00072">
    <property type="entry name" value="Response_reg"/>
    <property type="match status" value="1"/>
</dbReference>
<dbReference type="PANTHER" id="PTHR45339:SF3">
    <property type="entry name" value="HISTIDINE KINASE"/>
    <property type="match status" value="1"/>
</dbReference>
<dbReference type="CDD" id="cd17546">
    <property type="entry name" value="REC_hyHK_CKI1_RcsC-like"/>
    <property type="match status" value="1"/>
</dbReference>
<dbReference type="STRING" id="281362.AT959_00905"/>
<comment type="catalytic activity">
    <reaction evidence="1">
        <text>ATP + protein L-histidine = ADP + protein N-phospho-L-histidine.</text>
        <dbReference type="EC" id="2.7.13.3"/>
    </reaction>
</comment>
<dbReference type="Gene3D" id="3.30.565.10">
    <property type="entry name" value="Histidine kinase-like ATPase, C-terminal domain"/>
    <property type="match status" value="1"/>
</dbReference>
<evidence type="ECO:0000259" key="10">
    <source>
        <dbReference type="PROSITE" id="PS50109"/>
    </source>
</evidence>
<name>A0A133XMW8_9RHOO</name>
<dbReference type="InterPro" id="IPR035965">
    <property type="entry name" value="PAS-like_dom_sf"/>
</dbReference>
<evidence type="ECO:0000256" key="3">
    <source>
        <dbReference type="ARBA" id="ARBA00022553"/>
    </source>
</evidence>
<dbReference type="PROSITE" id="PS50113">
    <property type="entry name" value="PAC"/>
    <property type="match status" value="2"/>
</dbReference>
<dbReference type="InterPro" id="IPR004358">
    <property type="entry name" value="Sig_transdc_His_kin-like_C"/>
</dbReference>
<dbReference type="SUPFAM" id="SSF53850">
    <property type="entry name" value="Periplasmic binding protein-like II"/>
    <property type="match status" value="1"/>
</dbReference>
<dbReference type="InterPro" id="IPR011006">
    <property type="entry name" value="CheY-like_superfamily"/>
</dbReference>
<evidence type="ECO:0000313" key="14">
    <source>
        <dbReference type="EMBL" id="KXB32293.1"/>
    </source>
</evidence>